<organism evidence="1 2">
    <name type="scientific">Penicillium roqueforti (strain FM164)</name>
    <dbReference type="NCBI Taxonomy" id="1365484"/>
    <lineage>
        <taxon>Eukaryota</taxon>
        <taxon>Fungi</taxon>
        <taxon>Dikarya</taxon>
        <taxon>Ascomycota</taxon>
        <taxon>Pezizomycotina</taxon>
        <taxon>Eurotiomycetes</taxon>
        <taxon>Eurotiomycetidae</taxon>
        <taxon>Eurotiales</taxon>
        <taxon>Aspergillaceae</taxon>
        <taxon>Penicillium</taxon>
    </lineage>
</organism>
<gene>
    <name evidence="1" type="ORF">PROQFM164_S02g000179</name>
</gene>
<dbReference type="AlphaFoldDB" id="W6Q139"/>
<name>W6Q139_PENRF</name>
<accession>W6Q139</accession>
<protein>
    <submittedName>
        <fullName evidence="1">Genomic scaffold, ProqFM164S02</fullName>
    </submittedName>
</protein>
<proteinExistence type="predicted"/>
<dbReference type="EMBL" id="HG792016">
    <property type="protein sequence ID" value="CDM30030.1"/>
    <property type="molecule type" value="Genomic_DNA"/>
</dbReference>
<dbReference type="Proteomes" id="UP000030686">
    <property type="component" value="Unassembled WGS sequence"/>
</dbReference>
<evidence type="ECO:0000313" key="1">
    <source>
        <dbReference type="EMBL" id="CDM30030.1"/>
    </source>
</evidence>
<keyword evidence="2" id="KW-1185">Reference proteome</keyword>
<sequence>MVGSEQDPDHEPIRYGQGDLMGCANPNEISSDISDRTSNLIFRDTDTVALPA</sequence>
<reference evidence="1" key="1">
    <citation type="journal article" date="2014" name="Nat. Commun.">
        <title>Multiple recent horizontal transfers of a large genomic region in cheese making fungi.</title>
        <authorList>
            <person name="Cheeseman K."/>
            <person name="Ropars J."/>
            <person name="Renault P."/>
            <person name="Dupont J."/>
            <person name="Gouzy J."/>
            <person name="Branca A."/>
            <person name="Abraham A.L."/>
            <person name="Ceppi M."/>
            <person name="Conseiller E."/>
            <person name="Debuchy R."/>
            <person name="Malagnac F."/>
            <person name="Goarin A."/>
            <person name="Silar P."/>
            <person name="Lacoste S."/>
            <person name="Sallet E."/>
            <person name="Bensimon A."/>
            <person name="Giraud T."/>
            <person name="Brygoo Y."/>
        </authorList>
    </citation>
    <scope>NUCLEOTIDE SEQUENCE [LARGE SCALE GENOMIC DNA]</scope>
    <source>
        <strain evidence="1">FM164</strain>
    </source>
</reference>
<evidence type="ECO:0000313" key="2">
    <source>
        <dbReference type="Proteomes" id="UP000030686"/>
    </source>
</evidence>